<dbReference type="PROSITE" id="PS00107">
    <property type="entry name" value="PROTEIN_KINASE_ATP"/>
    <property type="match status" value="1"/>
</dbReference>
<evidence type="ECO:0000256" key="9">
    <source>
        <dbReference type="PROSITE-ProRule" id="PRU10141"/>
    </source>
</evidence>
<keyword evidence="4 9" id="KW-0547">Nucleotide-binding</keyword>
<evidence type="ECO:0000256" key="2">
    <source>
        <dbReference type="ARBA" id="ARBA00022527"/>
    </source>
</evidence>
<dbReference type="SUPFAM" id="SSF56112">
    <property type="entry name" value="Protein kinase-like (PK-like)"/>
    <property type="match status" value="2"/>
</dbReference>
<keyword evidence="2" id="KW-0723">Serine/threonine-protein kinase</keyword>
<comment type="catalytic activity">
    <reaction evidence="7">
        <text>L-threonyl-[protein] + ATP = O-phospho-L-threonyl-[protein] + ADP + H(+)</text>
        <dbReference type="Rhea" id="RHEA:46608"/>
        <dbReference type="Rhea" id="RHEA-COMP:11060"/>
        <dbReference type="Rhea" id="RHEA-COMP:11605"/>
        <dbReference type="ChEBI" id="CHEBI:15378"/>
        <dbReference type="ChEBI" id="CHEBI:30013"/>
        <dbReference type="ChEBI" id="CHEBI:30616"/>
        <dbReference type="ChEBI" id="CHEBI:61977"/>
        <dbReference type="ChEBI" id="CHEBI:456216"/>
        <dbReference type="EC" id="2.7.11.1"/>
    </reaction>
</comment>
<keyword evidence="3" id="KW-0808">Transferase</keyword>
<dbReference type="Gene3D" id="1.10.510.10">
    <property type="entry name" value="Transferase(Phosphotransferase) domain 1"/>
    <property type="match status" value="2"/>
</dbReference>
<dbReference type="PANTHER" id="PTHR22983:SF6">
    <property type="entry name" value="SERINE_THREONINE-PROTEIN KINASE 36"/>
    <property type="match status" value="1"/>
</dbReference>
<dbReference type="InterPro" id="IPR008271">
    <property type="entry name" value="Ser/Thr_kinase_AS"/>
</dbReference>
<name>A0AAE1E6Z8_9GAST</name>
<reference evidence="12" key="1">
    <citation type="journal article" date="2023" name="G3 (Bethesda)">
        <title>A reference genome for the long-term kleptoplast-retaining sea slug Elysia crispata morphotype clarki.</title>
        <authorList>
            <person name="Eastman K.E."/>
            <person name="Pendleton A.L."/>
            <person name="Shaikh M.A."/>
            <person name="Suttiyut T."/>
            <person name="Ogas R."/>
            <person name="Tomko P."/>
            <person name="Gavelis G."/>
            <person name="Widhalm J.R."/>
            <person name="Wisecaver J.H."/>
        </authorList>
    </citation>
    <scope>NUCLEOTIDE SEQUENCE</scope>
    <source>
        <strain evidence="12">ECLA1</strain>
    </source>
</reference>
<feature type="region of interest" description="Disordered" evidence="10">
    <location>
        <begin position="314"/>
        <end position="396"/>
    </location>
</feature>
<dbReference type="Gene3D" id="1.25.10.10">
    <property type="entry name" value="Leucine-rich Repeat Variant"/>
    <property type="match status" value="1"/>
</dbReference>
<dbReference type="FunFam" id="3.30.200.20:FF:000042">
    <property type="entry name" value="Aurora kinase A"/>
    <property type="match status" value="1"/>
</dbReference>
<dbReference type="FunFam" id="1.10.510.10:FF:000571">
    <property type="entry name" value="Maternal embryonic leucine zipper kinase"/>
    <property type="match status" value="1"/>
</dbReference>
<accession>A0AAE1E6Z8</accession>
<comment type="catalytic activity">
    <reaction evidence="8">
        <text>L-seryl-[protein] + ATP = O-phospho-L-seryl-[protein] + ADP + H(+)</text>
        <dbReference type="Rhea" id="RHEA:17989"/>
        <dbReference type="Rhea" id="RHEA-COMP:9863"/>
        <dbReference type="Rhea" id="RHEA-COMP:11604"/>
        <dbReference type="ChEBI" id="CHEBI:15378"/>
        <dbReference type="ChEBI" id="CHEBI:29999"/>
        <dbReference type="ChEBI" id="CHEBI:30616"/>
        <dbReference type="ChEBI" id="CHEBI:83421"/>
        <dbReference type="ChEBI" id="CHEBI:456216"/>
        <dbReference type="EC" id="2.7.11.1"/>
    </reaction>
</comment>
<dbReference type="InterPro" id="IPR011989">
    <property type="entry name" value="ARM-like"/>
</dbReference>
<evidence type="ECO:0000256" key="8">
    <source>
        <dbReference type="ARBA" id="ARBA00048679"/>
    </source>
</evidence>
<evidence type="ECO:0000256" key="1">
    <source>
        <dbReference type="ARBA" id="ARBA00012513"/>
    </source>
</evidence>
<dbReference type="InterPro" id="IPR017441">
    <property type="entry name" value="Protein_kinase_ATP_BS"/>
</dbReference>
<keyword evidence="13" id="KW-1185">Reference proteome</keyword>
<evidence type="ECO:0000259" key="11">
    <source>
        <dbReference type="PROSITE" id="PS50011"/>
    </source>
</evidence>
<evidence type="ECO:0000256" key="4">
    <source>
        <dbReference type="ARBA" id="ARBA00022741"/>
    </source>
</evidence>
<evidence type="ECO:0000256" key="6">
    <source>
        <dbReference type="ARBA" id="ARBA00022840"/>
    </source>
</evidence>
<dbReference type="PROSITE" id="PS00108">
    <property type="entry name" value="PROTEIN_KINASE_ST"/>
    <property type="match status" value="1"/>
</dbReference>
<dbReference type="PROSITE" id="PS50011">
    <property type="entry name" value="PROTEIN_KINASE_DOM"/>
    <property type="match status" value="1"/>
</dbReference>
<comment type="caution">
    <text evidence="12">The sequence shown here is derived from an EMBL/GenBank/DDBJ whole genome shotgun (WGS) entry which is preliminary data.</text>
</comment>
<dbReference type="GO" id="GO:0005737">
    <property type="term" value="C:cytoplasm"/>
    <property type="evidence" value="ECO:0007669"/>
    <property type="project" value="TreeGrafter"/>
</dbReference>
<dbReference type="EMBL" id="JAWDGP010000872">
    <property type="protein sequence ID" value="KAK3796591.1"/>
    <property type="molecule type" value="Genomic_DNA"/>
</dbReference>
<keyword evidence="6 9" id="KW-0067">ATP-binding</keyword>
<evidence type="ECO:0000313" key="13">
    <source>
        <dbReference type="Proteomes" id="UP001283361"/>
    </source>
</evidence>
<gene>
    <name evidence="12" type="ORF">RRG08_057839</name>
</gene>
<proteinExistence type="predicted"/>
<keyword evidence="5" id="KW-0418">Kinase</keyword>
<dbReference type="CDD" id="cd14002">
    <property type="entry name" value="STKc_STK36"/>
    <property type="match status" value="1"/>
</dbReference>
<dbReference type="GO" id="GO:0004674">
    <property type="term" value="F:protein serine/threonine kinase activity"/>
    <property type="evidence" value="ECO:0007669"/>
    <property type="project" value="UniProtKB-KW"/>
</dbReference>
<dbReference type="GO" id="GO:0005524">
    <property type="term" value="F:ATP binding"/>
    <property type="evidence" value="ECO:0007669"/>
    <property type="project" value="UniProtKB-UniRule"/>
</dbReference>
<evidence type="ECO:0000256" key="7">
    <source>
        <dbReference type="ARBA" id="ARBA00047899"/>
    </source>
</evidence>
<evidence type="ECO:0000256" key="10">
    <source>
        <dbReference type="SAM" id="MobiDB-lite"/>
    </source>
</evidence>
<dbReference type="Proteomes" id="UP001283361">
    <property type="component" value="Unassembled WGS sequence"/>
</dbReference>
<sequence length="1380" mass="152809">MENYHVLEIIGEGSFGKVYKGRKKFTSQIVALKFIPKMGKSDKELKGLRREIDIMRGLKHDNIIELLDSFDTDKEVVVVTDCAEGELFQILEDDANLPEDQVRTIAAQLVSALYYLHSHRILHRDMKPQNILLGKGGVIKLCDFGFARGMSTNTLVLTSIKGTPLYMSPELVEEKPYDHTADLWALGCILYELFAGTPPFYTDNDDKSCFLSACFFRALGCILYELFAGTPPFYTNSIFQLVNMIIKDPVKWPKTMSAVFKDFLQGLLNKNPRHRLAWPHLLRHPFVADMVKVNEEDMSLQSPFTQPLSASMMEMKEEQTKMKANPPGTSKILARARKKAMEEQEKKRQKQQSRIQAWDQADGTVGEGPPRGQSKDWEDPEVSKGAEPTPRTDRISKDYKAEYPSIEIGGRTIVNKKKKDKEGADHQKNMENVKLDGEDADSEDEWQKLIDLTDQEGDPEHTLALLEDTEAISKLHARLLSSSDQVKDCMLEGASRLRSVLRVITNIVTLKCEVEKIVGFCKAVEIPEKLLGLLKDVLDKSNIKQQPWAQQIMIDLVITVNAYFASEISWADWSKADAKQKEIVKQYTSAVHTFWSLVPKLLKEETDEDMRLLEQTLLCVIYLSEAHERGRVQDADQYYSSLVSQHPASLDAIFLSTQGDPAVLKRLTEIAEGNVQAATERMEQMILQAIASLASLVYLPQESETLKEGKRKVAEYLAEKLTRNVEAEGDQFLILLRHPAHCCAILKLLYSCCQASVDLCMFLNNSPEHVNSLIGIVEGKVEIADMEVNTVVELVLYTLSVVVIQVQALPTPLADSAAMMVGLFLDSTLASHTAAAALLFSQMVTCGVNAEVQPFEMLQACLAIFTDLDQICVRPPFEYGVLDGLLMLLCDLLCGADTPVASLYIESGIWGAMWHRIAQGVQVLNPDSDMPVHDIEVTGGGGGEGDQGLVKFSTPDWSLISPQGLMASLQMAVTVFTKETYQCLPNLSTSDSILMLTLVHFLHPKFLEGIQSHFKDDGVQLVEDIILAVTQMGCFPFAVDTTDEMLAEIQHCLYTSRLLPRLLAACVKHLEGAALETPMGLVARLVLGNVIFVEQFATAVKSVKAVPFLQKCVDTRSPLSVVCDTLSTCSHLVRTSPEHLALVRDVFKGSNGDFSTLSMFVKHEASAVRSRTCSLLGNIMRHDSQMYATLRQRDTILSGLVQCLQDVDSNVRKCATYAIGNASYHSGDLYPKLKSAIPLLVELLRDPVTKTRANTASACGNLGMHSAVLIPDIKQAKLVAHLLETGCHDSQSVVQVNALLALRSLSKQENLKQDLVDLHAVQKLTPLVSIQTPRDRATPRPFTPGSRPGSVASTRPGTAAAVSGVSTCANKLVRLLQSET</sequence>
<dbReference type="InterPro" id="IPR016024">
    <property type="entry name" value="ARM-type_fold"/>
</dbReference>
<dbReference type="SUPFAM" id="SSF48371">
    <property type="entry name" value="ARM repeat"/>
    <property type="match status" value="1"/>
</dbReference>
<feature type="binding site" evidence="9">
    <location>
        <position position="33"/>
    </location>
    <ligand>
        <name>ATP</name>
        <dbReference type="ChEBI" id="CHEBI:30616"/>
    </ligand>
</feature>
<evidence type="ECO:0000313" key="12">
    <source>
        <dbReference type="EMBL" id="KAK3796591.1"/>
    </source>
</evidence>
<feature type="domain" description="Protein kinase" evidence="11">
    <location>
        <begin position="4"/>
        <end position="287"/>
    </location>
</feature>
<dbReference type="InterPro" id="IPR011009">
    <property type="entry name" value="Kinase-like_dom_sf"/>
</dbReference>
<organism evidence="12 13">
    <name type="scientific">Elysia crispata</name>
    <name type="common">lettuce slug</name>
    <dbReference type="NCBI Taxonomy" id="231223"/>
    <lineage>
        <taxon>Eukaryota</taxon>
        <taxon>Metazoa</taxon>
        <taxon>Spiralia</taxon>
        <taxon>Lophotrochozoa</taxon>
        <taxon>Mollusca</taxon>
        <taxon>Gastropoda</taxon>
        <taxon>Heterobranchia</taxon>
        <taxon>Euthyneura</taxon>
        <taxon>Panpulmonata</taxon>
        <taxon>Sacoglossa</taxon>
        <taxon>Placobranchoidea</taxon>
        <taxon>Plakobranchidae</taxon>
        <taxon>Elysia</taxon>
    </lineage>
</organism>
<dbReference type="PANTHER" id="PTHR22983">
    <property type="entry name" value="PROTEIN KINASE RELATED"/>
    <property type="match status" value="1"/>
</dbReference>
<dbReference type="Pfam" id="PF00069">
    <property type="entry name" value="Pkinase"/>
    <property type="match status" value="2"/>
</dbReference>
<dbReference type="GO" id="GO:0007224">
    <property type="term" value="P:smoothened signaling pathway"/>
    <property type="evidence" value="ECO:0007669"/>
    <property type="project" value="TreeGrafter"/>
</dbReference>
<dbReference type="EC" id="2.7.11.1" evidence="1"/>
<dbReference type="InterPro" id="IPR000719">
    <property type="entry name" value="Prot_kinase_dom"/>
</dbReference>
<protein>
    <recommendedName>
        <fullName evidence="1">non-specific serine/threonine protein kinase</fullName>
        <ecNumber evidence="1">2.7.11.1</ecNumber>
    </recommendedName>
</protein>
<evidence type="ECO:0000256" key="5">
    <source>
        <dbReference type="ARBA" id="ARBA00022777"/>
    </source>
</evidence>
<evidence type="ECO:0000256" key="3">
    <source>
        <dbReference type="ARBA" id="ARBA00022679"/>
    </source>
</evidence>
<feature type="region of interest" description="Disordered" evidence="10">
    <location>
        <begin position="1331"/>
        <end position="1357"/>
    </location>
</feature>
<dbReference type="SMART" id="SM00220">
    <property type="entry name" value="S_TKc"/>
    <property type="match status" value="1"/>
</dbReference>
<feature type="compositionally biased region" description="Basic and acidic residues" evidence="10">
    <location>
        <begin position="373"/>
        <end position="396"/>
    </location>
</feature>